<accession>A0A840MZW1</accession>
<protein>
    <submittedName>
        <fullName evidence="2">Uncharacterized protein</fullName>
    </submittedName>
</protein>
<comment type="caution">
    <text evidence="2">The sequence shown here is derived from an EMBL/GenBank/DDBJ whole genome shotgun (WGS) entry which is preliminary data.</text>
</comment>
<reference evidence="2 3" key="1">
    <citation type="submission" date="2020-08" db="EMBL/GenBank/DDBJ databases">
        <title>Genomic Encyclopedia of Type Strains, Phase IV (KMG-IV): sequencing the most valuable type-strain genomes for metagenomic binning, comparative biology and taxonomic classification.</title>
        <authorList>
            <person name="Goeker M."/>
        </authorList>
    </citation>
    <scope>NUCLEOTIDE SEQUENCE [LARGE SCALE GENOMIC DNA]</scope>
    <source>
        <strain evidence="2 3">DSM 27165</strain>
    </source>
</reference>
<dbReference type="AlphaFoldDB" id="A0A840MZW1"/>
<keyword evidence="3" id="KW-1185">Reference proteome</keyword>
<proteinExistence type="predicted"/>
<dbReference type="EMBL" id="JACHHY010000079">
    <property type="protein sequence ID" value="MBB5020671.1"/>
    <property type="molecule type" value="Genomic_DNA"/>
</dbReference>
<feature type="region of interest" description="Disordered" evidence="1">
    <location>
        <begin position="146"/>
        <end position="174"/>
    </location>
</feature>
<gene>
    <name evidence="2" type="ORF">HNQ59_003996</name>
</gene>
<organism evidence="2 3">
    <name type="scientific">Chitinivorax tropicus</name>
    <dbReference type="NCBI Taxonomy" id="714531"/>
    <lineage>
        <taxon>Bacteria</taxon>
        <taxon>Pseudomonadati</taxon>
        <taxon>Pseudomonadota</taxon>
        <taxon>Betaproteobacteria</taxon>
        <taxon>Chitinivorax</taxon>
    </lineage>
</organism>
<feature type="compositionally biased region" description="Basic and acidic residues" evidence="1">
    <location>
        <begin position="146"/>
        <end position="157"/>
    </location>
</feature>
<name>A0A840MZW1_9PROT</name>
<sequence>MSVEDEEMHDQARQAFFKLLDDIVKAGWKPYLSEAYPRLTAKEIVRRVIAKESYADMNLRPEYTPTLEEWMQLGDGLYWNFHANHVEMQIRLSRDITRLDPHKPGAYFMSITIRPMTHAMQDGMTPGERLNWRAVWLKSLAEDQATRATAEAKEKAAGHQIDTDYQDPPMPPEH</sequence>
<evidence type="ECO:0000256" key="1">
    <source>
        <dbReference type="SAM" id="MobiDB-lite"/>
    </source>
</evidence>
<evidence type="ECO:0000313" key="3">
    <source>
        <dbReference type="Proteomes" id="UP000575898"/>
    </source>
</evidence>
<dbReference type="Proteomes" id="UP000575898">
    <property type="component" value="Unassembled WGS sequence"/>
</dbReference>
<evidence type="ECO:0000313" key="2">
    <source>
        <dbReference type="EMBL" id="MBB5020671.1"/>
    </source>
</evidence>